<evidence type="ECO:0008006" key="3">
    <source>
        <dbReference type="Google" id="ProtNLM"/>
    </source>
</evidence>
<dbReference type="Proteomes" id="UP000238954">
    <property type="component" value="Chromosome"/>
</dbReference>
<protein>
    <recommendedName>
        <fullName evidence="3">DUF3077 domain-containing protein</fullName>
    </recommendedName>
</protein>
<evidence type="ECO:0000313" key="1">
    <source>
        <dbReference type="EMBL" id="PQM27666.1"/>
    </source>
</evidence>
<dbReference type="EMBL" id="PHFW01000002">
    <property type="protein sequence ID" value="PQM27666.1"/>
    <property type="molecule type" value="Genomic_DNA"/>
</dbReference>
<keyword evidence="2" id="KW-1185">Reference proteome</keyword>
<sequence>MIKLKQTDSPFIQMDDVLCAHERALILLDAATDAILDAKHGREPGEGQDRAFSDAACLLMVAHEYLTAIGEALDQIHKSIGIGR</sequence>
<name>A0A2S8B5S0_9SPHN</name>
<dbReference type="OrthoDB" id="9895116at2"/>
<evidence type="ECO:0000313" key="2">
    <source>
        <dbReference type="Proteomes" id="UP000238954"/>
    </source>
</evidence>
<gene>
    <name evidence="1" type="ORF">CVO77_03590</name>
</gene>
<dbReference type="AlphaFoldDB" id="A0A2S8B5S0"/>
<dbReference type="RefSeq" id="WP_105997927.1">
    <property type="nucleotide sequence ID" value="NZ_CM009578.1"/>
</dbReference>
<comment type="caution">
    <text evidence="1">The sequence shown here is derived from an EMBL/GenBank/DDBJ whole genome shotgun (WGS) entry which is preliminary data.</text>
</comment>
<reference evidence="2" key="1">
    <citation type="submission" date="2017-11" db="EMBL/GenBank/DDBJ databases">
        <title>The complete genome sequence of Sphingopyxis pomeranensis sp. nov. strain WS5A3p.</title>
        <authorList>
            <person name="Kaminski M.A."/>
        </authorList>
    </citation>
    <scope>NUCLEOTIDE SEQUENCE [LARGE SCALE GENOMIC DNA]</scope>
    <source>
        <strain evidence="2">WS5A3p</strain>
    </source>
</reference>
<organism evidence="1 2">
    <name type="scientific">Sphingopyxis lindanitolerans</name>
    <dbReference type="NCBI Taxonomy" id="2054227"/>
    <lineage>
        <taxon>Bacteria</taxon>
        <taxon>Pseudomonadati</taxon>
        <taxon>Pseudomonadota</taxon>
        <taxon>Alphaproteobacteria</taxon>
        <taxon>Sphingomonadales</taxon>
        <taxon>Sphingomonadaceae</taxon>
        <taxon>Sphingopyxis</taxon>
    </lineage>
</organism>
<proteinExistence type="predicted"/>
<accession>A0A2S8B5S0</accession>